<gene>
    <name evidence="9" type="ORF">DEBURN_LOCUS7113</name>
</gene>
<dbReference type="Gene3D" id="1.10.1580.10">
    <property type="match status" value="1"/>
</dbReference>
<dbReference type="GO" id="GO:0051239">
    <property type="term" value="P:regulation of multicellular organismal process"/>
    <property type="evidence" value="ECO:0007669"/>
    <property type="project" value="UniProtKB-ARBA"/>
</dbReference>
<name>A0A9N9B4Y1_9GLOM</name>
<evidence type="ECO:0000256" key="3">
    <source>
        <dbReference type="ARBA" id="ARBA00023054"/>
    </source>
</evidence>
<evidence type="ECO:0000256" key="5">
    <source>
        <dbReference type="ARBA" id="ARBA00023242"/>
    </source>
</evidence>
<evidence type="ECO:0000313" key="10">
    <source>
        <dbReference type="Proteomes" id="UP000789706"/>
    </source>
</evidence>
<evidence type="ECO:0000256" key="1">
    <source>
        <dbReference type="ARBA" id="ARBA00004604"/>
    </source>
</evidence>
<keyword evidence="3 6" id="KW-0175">Coiled coil</keyword>
<dbReference type="FunFam" id="3.40.50.300:FF:000571">
    <property type="entry name" value="Guanine nucleotide-binding protein-like NSN1"/>
    <property type="match status" value="1"/>
</dbReference>
<dbReference type="GO" id="GO:0050793">
    <property type="term" value="P:regulation of developmental process"/>
    <property type="evidence" value="ECO:0007669"/>
    <property type="project" value="UniProtKB-ARBA"/>
</dbReference>
<dbReference type="GO" id="GO:0005525">
    <property type="term" value="F:GTP binding"/>
    <property type="evidence" value="ECO:0007669"/>
    <property type="project" value="UniProtKB-KW"/>
</dbReference>
<accession>A0A9N9B4Y1</accession>
<sequence>MIFFFYNFLISTHFTNEIYSRFTESKDPGIPNLWPFKENLLNKIEQQKRKVEEEKNRQKEARHAKFDKNRNINFTSLANDASKRDEAFEKEESSEEEDDGSFTQIDLGTKDNSRKAYYKEFRKVIDAADVILEVLDARDPLGCRTKEVEKMILDSELGKKIILVLNKIDLVPKENVVEWLAYLRKEYPTVAFKSSTQKQRNNLGHHAITKVHDNIASSSECFGASTLVKLLKNYSRNRDIKTSITVGIVGFPNVGKSSIINSLKRSKVCGVGATPGLTKSIQEIRLDKNVKLLDCPGIIFNKDKGDKNAEILLRNFELIVSRCTPQQLIKRYNVPMFTDTNEFLIDIARQRGKLRRGGIPCVESAARIVLQDWNSGKIPYYTTPPAISKIINSEIVTSWGKEFNLDEVCNETEDKVFLDGLKSKNDFGGAIIMVFKIFFK</sequence>
<evidence type="ECO:0000259" key="8">
    <source>
        <dbReference type="PROSITE" id="PS51721"/>
    </source>
</evidence>
<keyword evidence="2" id="KW-0547">Nucleotide-binding</keyword>
<evidence type="ECO:0000313" key="9">
    <source>
        <dbReference type="EMBL" id="CAG8551323.1"/>
    </source>
</evidence>
<dbReference type="InterPro" id="IPR027417">
    <property type="entry name" value="P-loop_NTPase"/>
</dbReference>
<comment type="subcellular location">
    <subcellularLocation>
        <location evidence="1">Nucleus</location>
        <location evidence="1">Nucleolus</location>
    </subcellularLocation>
</comment>
<organism evidence="9 10">
    <name type="scientific">Diversispora eburnea</name>
    <dbReference type="NCBI Taxonomy" id="1213867"/>
    <lineage>
        <taxon>Eukaryota</taxon>
        <taxon>Fungi</taxon>
        <taxon>Fungi incertae sedis</taxon>
        <taxon>Mucoromycota</taxon>
        <taxon>Glomeromycotina</taxon>
        <taxon>Glomeromycetes</taxon>
        <taxon>Diversisporales</taxon>
        <taxon>Diversisporaceae</taxon>
        <taxon>Diversispora</taxon>
    </lineage>
</organism>
<dbReference type="FunFam" id="1.10.1580.10:FF:000002">
    <property type="entry name" value="Guanine nucleotide-binding protein-like 3 (nucleolar)-like"/>
    <property type="match status" value="1"/>
</dbReference>
<dbReference type="PRINTS" id="PR00326">
    <property type="entry name" value="GTP1OBG"/>
</dbReference>
<dbReference type="InterPro" id="IPR050755">
    <property type="entry name" value="TRAFAC_YlqF/YawG_RiboMat"/>
</dbReference>
<dbReference type="GO" id="GO:0005730">
    <property type="term" value="C:nucleolus"/>
    <property type="evidence" value="ECO:0007669"/>
    <property type="project" value="UniProtKB-SubCell"/>
</dbReference>
<dbReference type="AlphaFoldDB" id="A0A9N9B4Y1"/>
<dbReference type="InterPro" id="IPR006073">
    <property type="entry name" value="GTP-bd"/>
</dbReference>
<reference evidence="9" key="1">
    <citation type="submission" date="2021-06" db="EMBL/GenBank/DDBJ databases">
        <authorList>
            <person name="Kallberg Y."/>
            <person name="Tangrot J."/>
            <person name="Rosling A."/>
        </authorList>
    </citation>
    <scope>NUCLEOTIDE SEQUENCE</scope>
    <source>
        <strain evidence="9">AZ414A</strain>
    </source>
</reference>
<comment type="caution">
    <text evidence="9">The sequence shown here is derived from an EMBL/GenBank/DDBJ whole genome shotgun (WGS) entry which is preliminary data.</text>
</comment>
<feature type="region of interest" description="Disordered" evidence="7">
    <location>
        <begin position="83"/>
        <end position="107"/>
    </location>
</feature>
<dbReference type="Gene3D" id="3.40.50.300">
    <property type="entry name" value="P-loop containing nucleotide triphosphate hydrolases"/>
    <property type="match status" value="1"/>
</dbReference>
<dbReference type="InterPro" id="IPR023179">
    <property type="entry name" value="GTP-bd_ortho_bundle_sf"/>
</dbReference>
<feature type="domain" description="CP-type G" evidence="8">
    <location>
        <begin position="118"/>
        <end position="301"/>
    </location>
</feature>
<dbReference type="InterPro" id="IPR030378">
    <property type="entry name" value="G_CP_dom"/>
</dbReference>
<dbReference type="InterPro" id="IPR014813">
    <property type="entry name" value="Gnl3_N_dom"/>
</dbReference>
<dbReference type="SUPFAM" id="SSF52540">
    <property type="entry name" value="P-loop containing nucleoside triphosphate hydrolases"/>
    <property type="match status" value="1"/>
</dbReference>
<keyword evidence="10" id="KW-1185">Reference proteome</keyword>
<dbReference type="Pfam" id="PF01926">
    <property type="entry name" value="MMR_HSR1"/>
    <property type="match status" value="1"/>
</dbReference>
<dbReference type="PANTHER" id="PTHR11089:SF30">
    <property type="entry name" value="GUANINE NUCLEOTIDE-BINDING PROTEIN-LIKE 3 HOMOLOG"/>
    <property type="match status" value="1"/>
</dbReference>
<dbReference type="PANTHER" id="PTHR11089">
    <property type="entry name" value="GTP-BINDING PROTEIN-RELATED"/>
    <property type="match status" value="1"/>
</dbReference>
<protein>
    <submittedName>
        <fullName evidence="9">2151_t:CDS:1</fullName>
    </submittedName>
</protein>
<dbReference type="Proteomes" id="UP000789706">
    <property type="component" value="Unassembled WGS sequence"/>
</dbReference>
<keyword evidence="4" id="KW-0342">GTP-binding</keyword>
<proteinExistence type="predicted"/>
<dbReference type="PROSITE" id="PS51721">
    <property type="entry name" value="G_CP"/>
    <property type="match status" value="1"/>
</dbReference>
<dbReference type="OrthoDB" id="10266128at2759"/>
<dbReference type="EMBL" id="CAJVPK010000816">
    <property type="protein sequence ID" value="CAG8551323.1"/>
    <property type="molecule type" value="Genomic_DNA"/>
</dbReference>
<feature type="coiled-coil region" evidence="6">
    <location>
        <begin position="37"/>
        <end position="64"/>
    </location>
</feature>
<keyword evidence="5" id="KW-0539">Nucleus</keyword>
<dbReference type="CDD" id="cd04178">
    <property type="entry name" value="Nucleostemin_like"/>
    <property type="match status" value="1"/>
</dbReference>
<evidence type="ECO:0000256" key="6">
    <source>
        <dbReference type="SAM" id="Coils"/>
    </source>
</evidence>
<evidence type="ECO:0000256" key="4">
    <source>
        <dbReference type="ARBA" id="ARBA00023134"/>
    </source>
</evidence>
<dbReference type="Pfam" id="PF08701">
    <property type="entry name" value="GN3L_Grn1"/>
    <property type="match status" value="1"/>
</dbReference>
<evidence type="ECO:0000256" key="2">
    <source>
        <dbReference type="ARBA" id="ARBA00022741"/>
    </source>
</evidence>
<evidence type="ECO:0000256" key="7">
    <source>
        <dbReference type="SAM" id="MobiDB-lite"/>
    </source>
</evidence>